<evidence type="ECO:0000256" key="1">
    <source>
        <dbReference type="SAM" id="SignalP"/>
    </source>
</evidence>
<keyword evidence="3" id="KW-1185">Reference proteome</keyword>
<dbReference type="KEGG" id="mri:Mal4_45440"/>
<feature type="signal peptide" evidence="1">
    <location>
        <begin position="1"/>
        <end position="39"/>
    </location>
</feature>
<protein>
    <submittedName>
        <fullName evidence="2">Uncharacterized protein</fullName>
    </submittedName>
</protein>
<gene>
    <name evidence="2" type="ORF">Mal4_45440</name>
</gene>
<proteinExistence type="predicted"/>
<evidence type="ECO:0000313" key="2">
    <source>
        <dbReference type="EMBL" id="QDU40189.1"/>
    </source>
</evidence>
<dbReference type="AlphaFoldDB" id="A0A517ZCK1"/>
<evidence type="ECO:0000313" key="3">
    <source>
        <dbReference type="Proteomes" id="UP000320496"/>
    </source>
</evidence>
<dbReference type="RefSeq" id="WP_145371303.1">
    <property type="nucleotide sequence ID" value="NZ_CP036275.1"/>
</dbReference>
<dbReference type="EMBL" id="CP036275">
    <property type="protein sequence ID" value="QDU40189.1"/>
    <property type="molecule type" value="Genomic_DNA"/>
</dbReference>
<accession>A0A517ZCK1</accession>
<sequence length="182" mass="19600" precursor="true">MTASPLSTRFTTARCSNLATVALAGVLGWFACAPQSVHAQDVAAGEQKEAEEADESADMVLGDDLQAIVPELTDELVTYLGKRNTRRVAIEGLRGAEPLVEKVMVRTLTAGLKAEGIANNATAATRLKGRLTERQDGGRRLAVLEWCLLDRTGFELCAMRHRLTITGPLVVEAPEEVIASRE</sequence>
<keyword evidence="1" id="KW-0732">Signal</keyword>
<dbReference type="Proteomes" id="UP000320496">
    <property type="component" value="Chromosome"/>
</dbReference>
<name>A0A517ZCK1_9PLAN</name>
<organism evidence="2 3">
    <name type="scientific">Maioricimonas rarisocia</name>
    <dbReference type="NCBI Taxonomy" id="2528026"/>
    <lineage>
        <taxon>Bacteria</taxon>
        <taxon>Pseudomonadati</taxon>
        <taxon>Planctomycetota</taxon>
        <taxon>Planctomycetia</taxon>
        <taxon>Planctomycetales</taxon>
        <taxon>Planctomycetaceae</taxon>
        <taxon>Maioricimonas</taxon>
    </lineage>
</organism>
<reference evidence="2 3" key="1">
    <citation type="submission" date="2019-02" db="EMBL/GenBank/DDBJ databases">
        <title>Deep-cultivation of Planctomycetes and their phenomic and genomic characterization uncovers novel biology.</title>
        <authorList>
            <person name="Wiegand S."/>
            <person name="Jogler M."/>
            <person name="Boedeker C."/>
            <person name="Pinto D."/>
            <person name="Vollmers J."/>
            <person name="Rivas-Marin E."/>
            <person name="Kohn T."/>
            <person name="Peeters S.H."/>
            <person name="Heuer A."/>
            <person name="Rast P."/>
            <person name="Oberbeckmann S."/>
            <person name="Bunk B."/>
            <person name="Jeske O."/>
            <person name="Meyerdierks A."/>
            <person name="Storesund J.E."/>
            <person name="Kallscheuer N."/>
            <person name="Luecker S."/>
            <person name="Lage O.M."/>
            <person name="Pohl T."/>
            <person name="Merkel B.J."/>
            <person name="Hornburger P."/>
            <person name="Mueller R.-W."/>
            <person name="Bruemmer F."/>
            <person name="Labrenz M."/>
            <person name="Spormann A.M."/>
            <person name="Op den Camp H."/>
            <person name="Overmann J."/>
            <person name="Amann R."/>
            <person name="Jetten M.S.M."/>
            <person name="Mascher T."/>
            <person name="Medema M.H."/>
            <person name="Devos D.P."/>
            <person name="Kaster A.-K."/>
            <person name="Ovreas L."/>
            <person name="Rohde M."/>
            <person name="Galperin M.Y."/>
            <person name="Jogler C."/>
        </authorList>
    </citation>
    <scope>NUCLEOTIDE SEQUENCE [LARGE SCALE GENOMIC DNA]</scope>
    <source>
        <strain evidence="2 3">Mal4</strain>
    </source>
</reference>
<feature type="chain" id="PRO_5022204830" evidence="1">
    <location>
        <begin position="40"/>
        <end position="182"/>
    </location>
</feature>